<dbReference type="Gene3D" id="3.40.50.450">
    <property type="match status" value="1"/>
</dbReference>
<evidence type="ECO:0000313" key="2">
    <source>
        <dbReference type="Proteomes" id="UP000789901"/>
    </source>
</evidence>
<comment type="caution">
    <text evidence="1">The sequence shown here is derived from an EMBL/GenBank/DDBJ whole genome shotgun (WGS) entry which is preliminary data.</text>
</comment>
<gene>
    <name evidence="1" type="ORF">GMARGA_LOCUS19048</name>
</gene>
<evidence type="ECO:0000313" key="1">
    <source>
        <dbReference type="EMBL" id="CAG8775688.1"/>
    </source>
</evidence>
<organism evidence="1 2">
    <name type="scientific">Gigaspora margarita</name>
    <dbReference type="NCBI Taxonomy" id="4874"/>
    <lineage>
        <taxon>Eukaryota</taxon>
        <taxon>Fungi</taxon>
        <taxon>Fungi incertae sedis</taxon>
        <taxon>Mucoromycota</taxon>
        <taxon>Glomeromycotina</taxon>
        <taxon>Glomeromycetes</taxon>
        <taxon>Diversisporales</taxon>
        <taxon>Gigasporaceae</taxon>
        <taxon>Gigaspora</taxon>
    </lineage>
</organism>
<dbReference type="InterPro" id="IPR024755">
    <property type="entry name" value="cpYpsA"/>
</dbReference>
<feature type="non-terminal residue" evidence="1">
    <location>
        <position position="1"/>
    </location>
</feature>
<proteinExistence type="predicted"/>
<dbReference type="EMBL" id="CAJVQB010015640">
    <property type="protein sequence ID" value="CAG8775688.1"/>
    <property type="molecule type" value="Genomic_DNA"/>
</dbReference>
<accession>A0ABN7VIS7</accession>
<reference evidence="1 2" key="1">
    <citation type="submission" date="2021-06" db="EMBL/GenBank/DDBJ databases">
        <authorList>
            <person name="Kallberg Y."/>
            <person name="Tangrot J."/>
            <person name="Rosling A."/>
        </authorList>
    </citation>
    <scope>NUCLEOTIDE SEQUENCE [LARGE SCALE GENOMIC DNA]</scope>
    <source>
        <strain evidence="1 2">120-4 pot B 10/14</strain>
    </source>
</reference>
<keyword evidence="2" id="KW-1185">Reference proteome</keyword>
<dbReference type="Pfam" id="PF12694">
    <property type="entry name" value="cpYpsA"/>
    <property type="match status" value="1"/>
</dbReference>
<protein>
    <submittedName>
        <fullName evidence="1">24664_t:CDS:1</fullName>
    </submittedName>
</protein>
<name>A0ABN7VIS7_GIGMA</name>
<dbReference type="Proteomes" id="UP000789901">
    <property type="component" value="Unassembled WGS sequence"/>
</dbReference>
<sequence>KKNEDGIINSKYPLKETETLDPKERTELNVHNADTTLIILLLTSDPGLDSTAFTIEMVKKHKKPYEIIYLKKNALEDNIEQMLYWIKKNKIKHLNVAGPRESNSLGIQNPAHEFMYSLLEKMTNDNIKAKL</sequence>